<evidence type="ECO:0000313" key="10">
    <source>
        <dbReference type="Ensembl" id="ENSORLP00000026850.1"/>
    </source>
</evidence>
<dbReference type="InterPro" id="IPR013083">
    <property type="entry name" value="Znf_RING/FYVE/PHD"/>
</dbReference>
<evidence type="ECO:0000313" key="11">
    <source>
        <dbReference type="Proteomes" id="UP000001038"/>
    </source>
</evidence>
<dbReference type="Gene3D" id="3.30.160.60">
    <property type="entry name" value="Classic Zinc Finger"/>
    <property type="match status" value="1"/>
</dbReference>
<feature type="domain" description="RING-type" evidence="8">
    <location>
        <begin position="46"/>
        <end position="85"/>
    </location>
</feature>
<reference evidence="10 11" key="1">
    <citation type="journal article" date="2007" name="Nature">
        <title>The medaka draft genome and insights into vertebrate genome evolution.</title>
        <authorList>
            <person name="Kasahara M."/>
            <person name="Naruse K."/>
            <person name="Sasaki S."/>
            <person name="Nakatani Y."/>
            <person name="Qu W."/>
            <person name="Ahsan B."/>
            <person name="Yamada T."/>
            <person name="Nagayasu Y."/>
            <person name="Doi K."/>
            <person name="Kasai Y."/>
            <person name="Jindo T."/>
            <person name="Kobayashi D."/>
            <person name="Shimada A."/>
            <person name="Toyoda A."/>
            <person name="Kuroki Y."/>
            <person name="Fujiyama A."/>
            <person name="Sasaki T."/>
            <person name="Shimizu A."/>
            <person name="Asakawa S."/>
            <person name="Shimizu N."/>
            <person name="Hashimoto S."/>
            <person name="Yang J."/>
            <person name="Lee Y."/>
            <person name="Matsushima K."/>
            <person name="Sugano S."/>
            <person name="Sakaizumi M."/>
            <person name="Narita T."/>
            <person name="Ohishi K."/>
            <person name="Haga S."/>
            <person name="Ohta F."/>
            <person name="Nomoto H."/>
            <person name="Nogata K."/>
            <person name="Morishita T."/>
            <person name="Endo T."/>
            <person name="Shin-I T."/>
            <person name="Takeda H."/>
            <person name="Morishita S."/>
            <person name="Kohara Y."/>
        </authorList>
    </citation>
    <scope>NUCLEOTIDE SEQUENCE [LARGE SCALE GENOMIC DNA]</scope>
    <source>
        <strain evidence="10 11">Hd-rR</strain>
    </source>
</reference>
<dbReference type="GO" id="GO:0005737">
    <property type="term" value="C:cytoplasm"/>
    <property type="evidence" value="ECO:0007669"/>
    <property type="project" value="UniProtKB-ARBA"/>
</dbReference>
<dbReference type="PRINTS" id="PR01407">
    <property type="entry name" value="BUTYPHLNCDUF"/>
</dbReference>
<dbReference type="InterPro" id="IPR006574">
    <property type="entry name" value="PRY"/>
</dbReference>
<dbReference type="InterPro" id="IPR001870">
    <property type="entry name" value="B30.2/SPRY"/>
</dbReference>
<dbReference type="Ensembl" id="ENSORLT00000035704.1">
    <property type="protein sequence ID" value="ENSORLP00000026850.1"/>
    <property type="gene ID" value="ENSORLG00000026635.1"/>
</dbReference>
<dbReference type="Gene3D" id="3.30.40.10">
    <property type="entry name" value="Zinc/RING finger domain, C3HC4 (zinc finger)"/>
    <property type="match status" value="1"/>
</dbReference>
<dbReference type="Gene3D" id="2.60.120.920">
    <property type="match status" value="1"/>
</dbReference>
<dbReference type="PROSITE" id="PS50089">
    <property type="entry name" value="ZF_RING_2"/>
    <property type="match status" value="1"/>
</dbReference>
<proteinExistence type="predicted"/>
<dbReference type="PANTHER" id="PTHR25465">
    <property type="entry name" value="B-BOX DOMAIN CONTAINING"/>
    <property type="match status" value="1"/>
</dbReference>
<dbReference type="SMART" id="SM00449">
    <property type="entry name" value="SPRY"/>
    <property type="match status" value="1"/>
</dbReference>
<dbReference type="SMART" id="SM00589">
    <property type="entry name" value="PRY"/>
    <property type="match status" value="1"/>
</dbReference>
<feature type="coiled-coil region" evidence="7">
    <location>
        <begin position="210"/>
        <end position="237"/>
    </location>
</feature>
<name>A0A3B3H5S5_ORYLA</name>
<evidence type="ECO:0000256" key="6">
    <source>
        <dbReference type="PROSITE-ProRule" id="PRU00175"/>
    </source>
</evidence>
<keyword evidence="4" id="KW-0862">Zinc</keyword>
<reference evidence="10" key="2">
    <citation type="submission" date="2025-08" db="UniProtKB">
        <authorList>
            <consortium name="Ensembl"/>
        </authorList>
    </citation>
    <scope>IDENTIFICATION</scope>
    <source>
        <strain evidence="10">Hd-rR</strain>
    </source>
</reference>
<keyword evidence="2" id="KW-0479">Metal-binding</keyword>
<dbReference type="PANTHER" id="PTHR25465:SF49">
    <property type="entry name" value="BLOODTHIRSTY-RELATED GENE FAMILY, MEMBER 1-RELATED"/>
    <property type="match status" value="1"/>
</dbReference>
<dbReference type="InterPro" id="IPR003879">
    <property type="entry name" value="Butyrophylin_SPRY"/>
</dbReference>
<feature type="coiled-coil region" evidence="7">
    <location>
        <begin position="278"/>
        <end position="316"/>
    </location>
</feature>
<organism evidence="10 11">
    <name type="scientific">Oryzias latipes</name>
    <name type="common">Japanese rice fish</name>
    <name type="synonym">Japanese killifish</name>
    <dbReference type="NCBI Taxonomy" id="8090"/>
    <lineage>
        <taxon>Eukaryota</taxon>
        <taxon>Metazoa</taxon>
        <taxon>Chordata</taxon>
        <taxon>Craniata</taxon>
        <taxon>Vertebrata</taxon>
        <taxon>Euteleostomi</taxon>
        <taxon>Actinopterygii</taxon>
        <taxon>Neopterygii</taxon>
        <taxon>Teleostei</taxon>
        <taxon>Neoteleostei</taxon>
        <taxon>Acanthomorphata</taxon>
        <taxon>Ovalentaria</taxon>
        <taxon>Atherinomorphae</taxon>
        <taxon>Beloniformes</taxon>
        <taxon>Adrianichthyidae</taxon>
        <taxon>Oryziinae</taxon>
        <taxon>Oryzias</taxon>
    </lineage>
</organism>
<dbReference type="InterPro" id="IPR013320">
    <property type="entry name" value="ConA-like_dom_sf"/>
</dbReference>
<dbReference type="FunFam" id="2.60.120.920:FF:000004">
    <property type="entry name" value="Butyrophilin subfamily 1 member A1"/>
    <property type="match status" value="1"/>
</dbReference>
<dbReference type="Proteomes" id="UP000001038">
    <property type="component" value="Chromosome 18"/>
</dbReference>
<dbReference type="SUPFAM" id="SSF57845">
    <property type="entry name" value="B-box zinc-binding domain"/>
    <property type="match status" value="1"/>
</dbReference>
<evidence type="ECO:0000256" key="2">
    <source>
        <dbReference type="ARBA" id="ARBA00022723"/>
    </source>
</evidence>
<dbReference type="SUPFAM" id="SSF57850">
    <property type="entry name" value="RING/U-box"/>
    <property type="match status" value="1"/>
</dbReference>
<keyword evidence="11" id="KW-1185">Reference proteome</keyword>
<dbReference type="InParanoid" id="A0A3B3H5S5"/>
<reference evidence="10" key="3">
    <citation type="submission" date="2025-09" db="UniProtKB">
        <authorList>
            <consortium name="Ensembl"/>
        </authorList>
    </citation>
    <scope>IDENTIFICATION</scope>
    <source>
        <strain evidence="10">Hd-rR</strain>
    </source>
</reference>
<dbReference type="Gene3D" id="4.10.830.40">
    <property type="match status" value="1"/>
</dbReference>
<dbReference type="InterPro" id="IPR001841">
    <property type="entry name" value="Znf_RING"/>
</dbReference>
<dbReference type="SMART" id="SM00184">
    <property type="entry name" value="RING"/>
    <property type="match status" value="1"/>
</dbReference>
<dbReference type="AlphaFoldDB" id="A0A3B3H5S5"/>
<feature type="domain" description="B30.2/SPRY" evidence="9">
    <location>
        <begin position="368"/>
        <end position="562"/>
    </location>
</feature>
<dbReference type="InterPro" id="IPR017907">
    <property type="entry name" value="Znf_RING_CS"/>
</dbReference>
<dbReference type="GeneTree" id="ENSGT01040000240385"/>
<dbReference type="Pfam" id="PF13765">
    <property type="entry name" value="PRY"/>
    <property type="match status" value="1"/>
</dbReference>
<keyword evidence="7" id="KW-0175">Coiled coil</keyword>
<dbReference type="Pfam" id="PF00622">
    <property type="entry name" value="SPRY"/>
    <property type="match status" value="1"/>
</dbReference>
<protein>
    <submittedName>
        <fullName evidence="10">Uncharacterized protein</fullName>
    </submittedName>
</protein>
<dbReference type="GO" id="GO:0008270">
    <property type="term" value="F:zinc ion binding"/>
    <property type="evidence" value="ECO:0007669"/>
    <property type="project" value="UniProtKB-KW"/>
</dbReference>
<keyword evidence="5" id="KW-0391">Immunity</keyword>
<dbReference type="Pfam" id="PF25600">
    <property type="entry name" value="TRIM_CC"/>
    <property type="match status" value="1"/>
</dbReference>
<dbReference type="InterPro" id="IPR003877">
    <property type="entry name" value="SPRY_dom"/>
</dbReference>
<dbReference type="PROSITE" id="PS50188">
    <property type="entry name" value="B302_SPRY"/>
    <property type="match status" value="1"/>
</dbReference>
<sequence>MKLCAGRKLERTLTPQRTGHSQLTGDMASISEPLRESFSMEKHLCCTICMEPFKKPVTTSCGHSFCRGCLKLHFKYLSTMCPLCKTHVNKTPEVNIVLRDIVEHMQAVQAAEQNRFTGAPEEVPCDVCTSSKMKAVKSCLLCLTSYCSAHLQSHYSQRLKGHRLVQPIRDLDARACLNHGRPFELYSRKQQVCICVACMKEGQEDVVSTEDEWHKKKAQLQSTKAELEQKIAMRRAKVDEVDAALKVCMDQLETEFCDVEAIYTSLSKILEAAQAAMLKPLKKRRHLLEKEAKELRDELDSEINKLQVAVSELENISALEDHILFLQRYPSLSNQDDMKDWTKVQLNTSLSFGSMRKTTEALIEKFQQELDRLSSIELKRLSTLREDVKLDPSTAHKRLVLSEDGKEVLDSGEDQEISDSPGRFDLFGSVLGLNAFSSGRSYWEVEVGNKTGWDLGVTTGGASRKGKLTLSPEKGYWVLVHYEEEKYAAMTAVPLSLFPKEKPTKVGLFVDYEEGLLSFYDVRAQSHIYSFTGCSFKEELYPYFSPHVRVEEKNNQPLIICS</sequence>
<dbReference type="SUPFAM" id="SSF49899">
    <property type="entry name" value="Concanavalin A-like lectins/glucanases"/>
    <property type="match status" value="1"/>
</dbReference>
<dbReference type="Pfam" id="PF13445">
    <property type="entry name" value="zf-RING_UBOX"/>
    <property type="match status" value="1"/>
</dbReference>
<evidence type="ECO:0000256" key="4">
    <source>
        <dbReference type="ARBA" id="ARBA00022833"/>
    </source>
</evidence>
<evidence type="ECO:0000256" key="5">
    <source>
        <dbReference type="ARBA" id="ARBA00022859"/>
    </source>
</evidence>
<dbReference type="GO" id="GO:0045087">
    <property type="term" value="P:innate immune response"/>
    <property type="evidence" value="ECO:0007669"/>
    <property type="project" value="UniProtKB-KW"/>
</dbReference>
<evidence type="ECO:0000256" key="7">
    <source>
        <dbReference type="SAM" id="Coils"/>
    </source>
</evidence>
<dbReference type="Bgee" id="ENSORLG00000026635">
    <property type="expression patterns" value="Expressed in pharyngeal gill and 10 other cell types or tissues"/>
</dbReference>
<evidence type="ECO:0000259" key="9">
    <source>
        <dbReference type="PROSITE" id="PS50188"/>
    </source>
</evidence>
<dbReference type="InterPro" id="IPR051051">
    <property type="entry name" value="E3_ubiq-ligase_TRIM/RNF"/>
</dbReference>
<dbReference type="InterPro" id="IPR058030">
    <property type="entry name" value="TRIM8/14/16/25/29/45/65_CC"/>
</dbReference>
<dbReference type="InterPro" id="IPR027370">
    <property type="entry name" value="Znf-RING_euk"/>
</dbReference>
<evidence type="ECO:0000256" key="3">
    <source>
        <dbReference type="ARBA" id="ARBA00022771"/>
    </source>
</evidence>
<dbReference type="InterPro" id="IPR043136">
    <property type="entry name" value="B30.2/SPRY_sf"/>
</dbReference>
<keyword evidence="1" id="KW-0399">Innate immunity</keyword>
<dbReference type="PROSITE" id="PS00518">
    <property type="entry name" value="ZF_RING_1"/>
    <property type="match status" value="1"/>
</dbReference>
<keyword evidence="3 6" id="KW-0863">Zinc-finger</keyword>
<dbReference type="CDD" id="cd13733">
    <property type="entry name" value="SPRY_PRY_C-I_1"/>
    <property type="match status" value="1"/>
</dbReference>
<evidence type="ECO:0000259" key="8">
    <source>
        <dbReference type="PROSITE" id="PS50089"/>
    </source>
</evidence>
<accession>A0A3B3H5S5</accession>
<evidence type="ECO:0000256" key="1">
    <source>
        <dbReference type="ARBA" id="ARBA00022588"/>
    </source>
</evidence>